<dbReference type="GO" id="GO:0006352">
    <property type="term" value="P:DNA-templated transcription initiation"/>
    <property type="evidence" value="ECO:0007669"/>
    <property type="project" value="InterPro"/>
</dbReference>
<dbReference type="SUPFAM" id="SSF88946">
    <property type="entry name" value="Sigma2 domain of RNA polymerase sigma factors"/>
    <property type="match status" value="1"/>
</dbReference>
<gene>
    <name evidence="7" type="ORF">BEN47_14880</name>
</gene>
<keyword evidence="8" id="KW-1185">Reference proteome</keyword>
<evidence type="ECO:0000256" key="1">
    <source>
        <dbReference type="ARBA" id="ARBA00010641"/>
    </source>
</evidence>
<dbReference type="PANTHER" id="PTHR43133">
    <property type="entry name" value="RNA POLYMERASE ECF-TYPE SIGMA FACTO"/>
    <property type="match status" value="1"/>
</dbReference>
<dbReference type="Pfam" id="PF08281">
    <property type="entry name" value="Sigma70_r4_2"/>
    <property type="match status" value="1"/>
</dbReference>
<dbReference type="InterPro" id="IPR013324">
    <property type="entry name" value="RNA_pol_sigma_r3/r4-like"/>
</dbReference>
<organism evidence="7 8">
    <name type="scientific">Hymenobacter lapidarius</name>
    <dbReference type="NCBI Taxonomy" id="1908237"/>
    <lineage>
        <taxon>Bacteria</taxon>
        <taxon>Pseudomonadati</taxon>
        <taxon>Bacteroidota</taxon>
        <taxon>Cytophagia</taxon>
        <taxon>Cytophagales</taxon>
        <taxon>Hymenobacteraceae</taxon>
        <taxon>Hymenobacter</taxon>
    </lineage>
</organism>
<evidence type="ECO:0000256" key="3">
    <source>
        <dbReference type="ARBA" id="ARBA00023082"/>
    </source>
</evidence>
<proteinExistence type="inferred from homology"/>
<protein>
    <submittedName>
        <fullName evidence="7">RNA polymerase subunit sigma-24</fullName>
    </submittedName>
</protein>
<dbReference type="SUPFAM" id="SSF88659">
    <property type="entry name" value="Sigma3 and sigma4 domains of RNA polymerase sigma factors"/>
    <property type="match status" value="1"/>
</dbReference>
<reference evidence="7 8" key="1">
    <citation type="submission" date="2016-08" db="EMBL/GenBank/DDBJ databases">
        <title>Hymenobacter coccineus sp. nov., Hymenobacter lapidarius sp. nov. and Hymenobacter glacialis sp. nov., isolated from Antarctic soil.</title>
        <authorList>
            <person name="Sedlacek I."/>
            <person name="Kralova S."/>
            <person name="Kyrova K."/>
            <person name="Maslanova I."/>
            <person name="Stankova E."/>
            <person name="Vrbovska V."/>
            <person name="Nemec M."/>
            <person name="Bartak M."/>
            <person name="Svec P."/>
            <person name="Busse H.-J."/>
            <person name="Pantucek R."/>
        </authorList>
    </citation>
    <scope>NUCLEOTIDE SEQUENCE [LARGE SCALE GENOMIC DNA]</scope>
    <source>
        <strain evidence="7 8">CCM 8643</strain>
    </source>
</reference>
<feature type="domain" description="RNA polymerase sigma factor 70 region 4 type 2" evidence="6">
    <location>
        <begin position="147"/>
        <end position="199"/>
    </location>
</feature>
<dbReference type="CDD" id="cd06171">
    <property type="entry name" value="Sigma70_r4"/>
    <property type="match status" value="1"/>
</dbReference>
<dbReference type="RefSeq" id="WP_070728383.1">
    <property type="nucleotide sequence ID" value="NZ_MDZB01000106.1"/>
</dbReference>
<dbReference type="Gene3D" id="1.10.10.10">
    <property type="entry name" value="Winged helix-like DNA-binding domain superfamily/Winged helix DNA-binding domain"/>
    <property type="match status" value="1"/>
</dbReference>
<evidence type="ECO:0000259" key="6">
    <source>
        <dbReference type="Pfam" id="PF08281"/>
    </source>
</evidence>
<dbReference type="OrthoDB" id="9785675at2"/>
<dbReference type="PANTHER" id="PTHR43133:SF51">
    <property type="entry name" value="RNA POLYMERASE SIGMA FACTOR"/>
    <property type="match status" value="1"/>
</dbReference>
<dbReference type="GO" id="GO:0016987">
    <property type="term" value="F:sigma factor activity"/>
    <property type="evidence" value="ECO:0007669"/>
    <property type="project" value="UniProtKB-KW"/>
</dbReference>
<evidence type="ECO:0000256" key="4">
    <source>
        <dbReference type="ARBA" id="ARBA00023163"/>
    </source>
</evidence>
<evidence type="ECO:0000256" key="2">
    <source>
        <dbReference type="ARBA" id="ARBA00023015"/>
    </source>
</evidence>
<dbReference type="EMBL" id="MDZB01000106">
    <property type="protein sequence ID" value="OGX85397.1"/>
    <property type="molecule type" value="Genomic_DNA"/>
</dbReference>
<dbReference type="InterPro" id="IPR013325">
    <property type="entry name" value="RNA_pol_sigma_r2"/>
</dbReference>
<dbReference type="InterPro" id="IPR013249">
    <property type="entry name" value="RNA_pol_sigma70_r4_t2"/>
</dbReference>
<keyword evidence="4" id="KW-0804">Transcription</keyword>
<dbReference type="NCBIfam" id="TIGR02937">
    <property type="entry name" value="sigma70-ECF"/>
    <property type="match status" value="1"/>
</dbReference>
<keyword evidence="3" id="KW-0731">Sigma factor</keyword>
<name>A0A1G1T3E5_9BACT</name>
<evidence type="ECO:0000259" key="5">
    <source>
        <dbReference type="Pfam" id="PF04542"/>
    </source>
</evidence>
<evidence type="ECO:0000313" key="7">
    <source>
        <dbReference type="EMBL" id="OGX85397.1"/>
    </source>
</evidence>
<comment type="caution">
    <text evidence="7">The sequence shown here is derived from an EMBL/GenBank/DDBJ whole genome shotgun (WGS) entry which is preliminary data.</text>
</comment>
<dbReference type="GO" id="GO:0003677">
    <property type="term" value="F:DNA binding"/>
    <property type="evidence" value="ECO:0007669"/>
    <property type="project" value="InterPro"/>
</dbReference>
<accession>A0A1G1T3E5</accession>
<evidence type="ECO:0000313" key="8">
    <source>
        <dbReference type="Proteomes" id="UP000176294"/>
    </source>
</evidence>
<keyword evidence="2" id="KW-0805">Transcription regulation</keyword>
<sequence length="210" mass="24026">MLSVAPIVEAEIERGFSLKAQRDFVLIQAALDGSAKAYDALLRSYHKSVYHIALRMVRDPDDADDLTMEVFAKAFRYLSRYRPQFAFSTWLFRIATNSCIDFVRRKKLKTQSLNAAVRLGDGESILLDLPDHAPNPQEAFIRQQRLEAVQRVVTQLPANYARLVRLRYFEELSYEEVATELQVPLGTVKAQLFRARELLLHLLQASKAAI</sequence>
<comment type="similarity">
    <text evidence="1">Belongs to the sigma-70 factor family. ECF subfamily.</text>
</comment>
<dbReference type="Pfam" id="PF04542">
    <property type="entry name" value="Sigma70_r2"/>
    <property type="match status" value="1"/>
</dbReference>
<dbReference type="InterPro" id="IPR014284">
    <property type="entry name" value="RNA_pol_sigma-70_dom"/>
</dbReference>
<dbReference type="Proteomes" id="UP000176294">
    <property type="component" value="Unassembled WGS sequence"/>
</dbReference>
<feature type="domain" description="RNA polymerase sigma-70 region 2" evidence="5">
    <location>
        <begin position="41"/>
        <end position="107"/>
    </location>
</feature>
<dbReference type="InterPro" id="IPR007627">
    <property type="entry name" value="RNA_pol_sigma70_r2"/>
</dbReference>
<dbReference type="STRING" id="1908237.BEN47_14880"/>
<dbReference type="AlphaFoldDB" id="A0A1G1T3E5"/>
<dbReference type="Gene3D" id="1.10.1740.10">
    <property type="match status" value="1"/>
</dbReference>
<dbReference type="InterPro" id="IPR036388">
    <property type="entry name" value="WH-like_DNA-bd_sf"/>
</dbReference>
<dbReference type="InterPro" id="IPR039425">
    <property type="entry name" value="RNA_pol_sigma-70-like"/>
</dbReference>